<protein>
    <submittedName>
        <fullName evidence="5">3-oxoacyl-ACP synthase III family protein</fullName>
    </submittedName>
</protein>
<reference evidence="6" key="1">
    <citation type="journal article" date="2019" name="Int. J. Syst. Evol. Microbiol.">
        <title>The Global Catalogue of Microorganisms (GCM) 10K type strain sequencing project: providing services to taxonomists for standard genome sequencing and annotation.</title>
        <authorList>
            <consortium name="The Broad Institute Genomics Platform"/>
            <consortium name="The Broad Institute Genome Sequencing Center for Infectious Disease"/>
            <person name="Wu L."/>
            <person name="Ma J."/>
        </authorList>
    </citation>
    <scope>NUCLEOTIDE SEQUENCE [LARGE SCALE GENOMIC DNA]</scope>
    <source>
        <strain evidence="6">CCUG 60742</strain>
    </source>
</reference>
<dbReference type="Pfam" id="PF08541">
    <property type="entry name" value="ACP_syn_III_C"/>
    <property type="match status" value="1"/>
</dbReference>
<feature type="domain" description="Beta-ketoacyl-[acyl-carrier-protein] synthase III C-terminal" evidence="3">
    <location>
        <begin position="252"/>
        <end position="339"/>
    </location>
</feature>
<evidence type="ECO:0000313" key="5">
    <source>
        <dbReference type="EMBL" id="MFD0765443.1"/>
    </source>
</evidence>
<dbReference type="EMBL" id="JBHTIA010000007">
    <property type="protein sequence ID" value="MFD0765443.1"/>
    <property type="molecule type" value="Genomic_DNA"/>
</dbReference>
<keyword evidence="1" id="KW-0808">Transferase</keyword>
<proteinExistence type="predicted"/>
<keyword evidence="6" id="KW-1185">Reference proteome</keyword>
<evidence type="ECO:0000259" key="4">
    <source>
        <dbReference type="Pfam" id="PF08545"/>
    </source>
</evidence>
<evidence type="ECO:0000313" key="6">
    <source>
        <dbReference type="Proteomes" id="UP001597073"/>
    </source>
</evidence>
<dbReference type="SUPFAM" id="SSF53901">
    <property type="entry name" value="Thiolase-like"/>
    <property type="match status" value="1"/>
</dbReference>
<dbReference type="CDD" id="cd00830">
    <property type="entry name" value="KAS_III"/>
    <property type="match status" value="1"/>
</dbReference>
<feature type="domain" description="Beta-ketoacyl-[acyl-carrier-protein] synthase III N-terminal" evidence="4">
    <location>
        <begin position="113"/>
        <end position="190"/>
    </location>
</feature>
<dbReference type="InterPro" id="IPR013747">
    <property type="entry name" value="ACP_syn_III_C"/>
</dbReference>
<dbReference type="Gene3D" id="3.40.47.10">
    <property type="match status" value="1"/>
</dbReference>
<keyword evidence="2" id="KW-0012">Acyltransferase</keyword>
<dbReference type="RefSeq" id="WP_377142589.1">
    <property type="nucleotide sequence ID" value="NZ_JBHTIA010000007.1"/>
</dbReference>
<accession>A0ABW2ZGU3</accession>
<gene>
    <name evidence="5" type="ORF">ACFQZI_11320</name>
</gene>
<name>A0ABW2ZGU3_9SPHI</name>
<dbReference type="InterPro" id="IPR013751">
    <property type="entry name" value="ACP_syn_III_N"/>
</dbReference>
<dbReference type="PANTHER" id="PTHR34069">
    <property type="entry name" value="3-OXOACYL-[ACYL-CARRIER-PROTEIN] SYNTHASE 3"/>
    <property type="match status" value="1"/>
</dbReference>
<dbReference type="InterPro" id="IPR016039">
    <property type="entry name" value="Thiolase-like"/>
</dbReference>
<dbReference type="Proteomes" id="UP001597073">
    <property type="component" value="Unassembled WGS sequence"/>
</dbReference>
<comment type="caution">
    <text evidence="5">The sequence shown here is derived from an EMBL/GenBank/DDBJ whole genome shotgun (WGS) entry which is preliminary data.</text>
</comment>
<evidence type="ECO:0000259" key="3">
    <source>
        <dbReference type="Pfam" id="PF08541"/>
    </source>
</evidence>
<sequence length="352" mass="38269">MAFLHIKNVAIKGVAACVPQTIEENTAITNIGANDVEKLIKTTGVERRRIVKAGTCTSDLCFKAAEKLIEELGWDKKDIDGLVFVTQTPDYILPASSCILQSRLGLSTECFTLDISLGCSGFVYGISTLAGYMQSGMIKKALLLAGDTSSMTSSKSDKSTYPLFGDAGTATALEFVDGNDGMKFHLGTDGAGYQAIIINDGGYRNRFNERSLQQNTITEGINRNNLELMLDGMDVFSFGISKAPETVRALVEKFNIDIAQVDHVYFHQANLMMNERIRKKLQLPENKVPLSLKNFGNTSSATIPLTMVTETADSLRNGENEIIACGFGVGLSWASLICKTNRLVISDLVIYG</sequence>
<dbReference type="Pfam" id="PF08545">
    <property type="entry name" value="ACP_syn_III"/>
    <property type="match status" value="1"/>
</dbReference>
<evidence type="ECO:0000256" key="1">
    <source>
        <dbReference type="ARBA" id="ARBA00022679"/>
    </source>
</evidence>
<evidence type="ECO:0000256" key="2">
    <source>
        <dbReference type="ARBA" id="ARBA00023315"/>
    </source>
</evidence>
<organism evidence="5 6">
    <name type="scientific">Mucilaginibacter lutimaris</name>
    <dbReference type="NCBI Taxonomy" id="931629"/>
    <lineage>
        <taxon>Bacteria</taxon>
        <taxon>Pseudomonadati</taxon>
        <taxon>Bacteroidota</taxon>
        <taxon>Sphingobacteriia</taxon>
        <taxon>Sphingobacteriales</taxon>
        <taxon>Sphingobacteriaceae</taxon>
        <taxon>Mucilaginibacter</taxon>
    </lineage>
</organism>
<dbReference type="PANTHER" id="PTHR34069:SF3">
    <property type="entry name" value="ACYL-COA:ACYL-COA ALKYLTRANSFERASE"/>
    <property type="match status" value="1"/>
</dbReference>